<reference evidence="5" key="1">
    <citation type="submission" date="2015-10" db="EMBL/GenBank/DDBJ databases">
        <title>Analysis of five complete genome sequences for members of the class Peribacteria in the recently recognized Peregrinibacteria bacterial phylum.</title>
        <authorList>
            <person name="Anantharaman K."/>
            <person name="Brown C.T."/>
            <person name="Burstein D."/>
            <person name="Castelle C.J."/>
            <person name="Probst A.J."/>
            <person name="Thomas B.C."/>
            <person name="Williams K.H."/>
            <person name="Banfield J.F."/>
        </authorList>
    </citation>
    <scope>NUCLEOTIDE SEQUENCE [LARGE SCALE GENOMIC DNA]</scope>
</reference>
<dbReference type="InterPro" id="IPR058741">
    <property type="entry name" value="MurL_C"/>
</dbReference>
<dbReference type="GO" id="GO:0071555">
    <property type="term" value="P:cell wall organization"/>
    <property type="evidence" value="ECO:0007669"/>
    <property type="project" value="UniProtKB-KW"/>
</dbReference>
<feature type="domain" description="MurL N-terminal" evidence="3">
    <location>
        <begin position="2"/>
        <end position="81"/>
    </location>
</feature>
<comment type="pathway">
    <text evidence="1">Cell wall biogenesis; peptidoglycan biosynthesis.</text>
</comment>
<keyword evidence="1" id="KW-0131">Cell cycle</keyword>
<dbReference type="UniPathway" id="UPA00219"/>
<gene>
    <name evidence="1" type="primary">murL</name>
    <name evidence="4" type="ORF">PeribacterD1_0609</name>
</gene>
<reference evidence="4 5" key="2">
    <citation type="journal article" date="2016" name="PeerJ">
        <title>Analysis of five complete genome sequences for members of the class Peribacteria in the recently recognized Peregrinibacteria bacterial phylum.</title>
        <authorList>
            <person name="Anantharaman K."/>
            <person name="Brown C.T."/>
            <person name="Burstein D."/>
            <person name="Castelle C.J."/>
            <person name="Probst A.J."/>
            <person name="Thomas B.C."/>
            <person name="Williams K.H."/>
            <person name="Banfield J.F."/>
        </authorList>
    </citation>
    <scope>NUCLEOTIDE SEQUENCE [LARGE SCALE GENOMIC DNA]</scope>
    <source>
        <strain evidence="4">RIFOXYD1_FULL_PER-ii_59_16</strain>
    </source>
</reference>
<feature type="domain" description="MurL N-terminal" evidence="3">
    <location>
        <begin position="95"/>
        <end position="301"/>
    </location>
</feature>
<evidence type="ECO:0000259" key="3">
    <source>
        <dbReference type="Pfam" id="PF26299"/>
    </source>
</evidence>
<dbReference type="GO" id="GO:0009252">
    <property type="term" value="P:peptidoglycan biosynthetic process"/>
    <property type="evidence" value="ECO:0007669"/>
    <property type="project" value="UniProtKB-UniRule"/>
</dbReference>
<dbReference type="AlphaFoldDB" id="A0A0S1SI55"/>
<keyword evidence="1" id="KW-0413">Isomerase</keyword>
<accession>A0A0S1SI21</accession>
<protein>
    <recommendedName>
        <fullName evidence="1">UDP-N-acetyl-alpha-D-muramoyl-L-alanyl-L-glutamate epimerase</fullName>
        <ecNumber evidence="1">5.1.1.23</ecNumber>
    </recommendedName>
    <alternativeName>
        <fullName evidence="1">UDP-MurNAc-L-Ala-L-Glu epimerase</fullName>
    </alternativeName>
</protein>
<comment type="function">
    <text evidence="1">Cell wall formation. Catalyzes epimerization of the terminal L-glutamate in UDP-N-acetyl-alpha-D-muramoyl-L-alanyl-L-glutamate.</text>
</comment>
<comment type="catalytic activity">
    <reaction evidence="1">
        <text>UDP-N-acetyl-alpha-D-muramoyl-L-alanyl-L-glutamate + ATP + H2O = UDP-N-acetyl-alpha-D-muramoyl-L-alanyl-D-glutamate + AMP + diphosphate + H(+)</text>
        <dbReference type="Rhea" id="RHEA:58812"/>
        <dbReference type="ChEBI" id="CHEBI:15377"/>
        <dbReference type="ChEBI" id="CHEBI:15378"/>
        <dbReference type="ChEBI" id="CHEBI:30616"/>
        <dbReference type="ChEBI" id="CHEBI:33019"/>
        <dbReference type="ChEBI" id="CHEBI:83900"/>
        <dbReference type="ChEBI" id="CHEBI:142725"/>
        <dbReference type="ChEBI" id="CHEBI:456215"/>
        <dbReference type="EC" id="5.1.1.23"/>
    </reaction>
</comment>
<dbReference type="GO" id="GO:0008360">
    <property type="term" value="P:regulation of cell shape"/>
    <property type="evidence" value="ECO:0007669"/>
    <property type="project" value="UniProtKB-KW"/>
</dbReference>
<accession>A0A0S1SS39</accession>
<proteinExistence type="inferred from homology"/>
<dbReference type="KEGG" id="prf:PeribacterA2_0608"/>
<feature type="domain" description="MurL C-terminal" evidence="2">
    <location>
        <begin position="355"/>
        <end position="460"/>
    </location>
</feature>
<comment type="similarity">
    <text evidence="1">Belongs to the MurL family.</text>
</comment>
<keyword evidence="1" id="KW-0573">Peptidoglycan synthesis</keyword>
<dbReference type="EC" id="5.1.1.23" evidence="1"/>
<name>A0A0S1SI55_9BACT</name>
<keyword evidence="1" id="KW-0132">Cell division</keyword>
<organism evidence="4 5">
    <name type="scientific">Candidatus Peribacter riflensis</name>
    <dbReference type="NCBI Taxonomy" id="1735162"/>
    <lineage>
        <taxon>Bacteria</taxon>
        <taxon>Candidatus Peregrinibacteriota</taxon>
        <taxon>Candidatus Peribacteria</taxon>
        <taxon>Candidatus Peribacterales</taxon>
        <taxon>Candidatus Peribacteraceae</taxon>
        <taxon>Candidatus Peribacter</taxon>
    </lineage>
</organism>
<accession>A0A0S1SI55</accession>
<dbReference type="Pfam" id="PF26298">
    <property type="entry name" value="MurL_epimerase_C"/>
    <property type="match status" value="1"/>
</dbReference>
<keyword evidence="1" id="KW-0961">Cell wall biogenesis/degradation</keyword>
<accession>A0A0S1SMD9</accession>
<dbReference type="Pfam" id="PF26299">
    <property type="entry name" value="MurL_N"/>
    <property type="match status" value="2"/>
</dbReference>
<accession>A0A0S1SWB4</accession>
<dbReference type="PATRIC" id="fig|1735161.3.peg.593"/>
<sequence>MKQYSSFIFDSYAFDSEAGTIELRYALDDETFFTETLLLPKDYQLQAPSAQQDAALAALHLIGGISYYKTCLPKKITINDSATSLPAGERPSEGDIRRKPLTQEQADFWNTVYTKGLGEFFFKNQIDFRNLINFPSSPLTPALSPRERVAQSAGRGARLLVPIGGGKDSTVTIELLKRAGYDITLFRIGRHPLIEETAKTAGLPLLTVERHLAPELFKLNAEGALNGHVPITAYLSFLSVVIAELYGFHAVVMSNERSASEGNVDYLGSQINHQWSKSLECERLLRQYMEGIGSGVQYFSLLRPLSELSILKTFSTLPQYFSCITSCNTNWKIASSRLPSSRVPEFPPPPVQGNREIGKAGERNRWCGTCPKCAFAFTLFAAFLPKKTLLEIFGKNLFDAEALQPFFRQLLGLEGFKPFECVGTPEETSAAFLLAQERGDLTDTKAMQIFLQEVKPKIKDAKTLIASVLEPGDEHCIPEQFHSALPSIP</sequence>
<dbReference type="STRING" id="1735162.PeribacterB2_0608"/>
<keyword evidence="1" id="KW-0133">Cell shape</keyword>
<evidence type="ECO:0000313" key="5">
    <source>
        <dbReference type="Proteomes" id="UP000069135"/>
    </source>
</evidence>
<dbReference type="GO" id="GO:0051301">
    <property type="term" value="P:cell division"/>
    <property type="evidence" value="ECO:0007669"/>
    <property type="project" value="UniProtKB-KW"/>
</dbReference>
<dbReference type="Proteomes" id="UP000069135">
    <property type="component" value="Chromosome"/>
</dbReference>
<dbReference type="EMBL" id="CP013065">
    <property type="protein sequence ID" value="ALM13289.1"/>
    <property type="molecule type" value="Genomic_DNA"/>
</dbReference>
<dbReference type="GO" id="GO:0005737">
    <property type="term" value="C:cytoplasm"/>
    <property type="evidence" value="ECO:0007669"/>
    <property type="project" value="UniProtKB-UniRule"/>
</dbReference>
<dbReference type="InterPro" id="IPR058740">
    <property type="entry name" value="MurL_N"/>
</dbReference>
<dbReference type="GO" id="GO:0016855">
    <property type="term" value="F:racemase and epimerase activity, acting on amino acids and derivatives"/>
    <property type="evidence" value="ECO:0007669"/>
    <property type="project" value="UniProtKB-UniRule"/>
</dbReference>
<dbReference type="SUPFAM" id="SSF52402">
    <property type="entry name" value="Adenine nucleotide alpha hydrolases-like"/>
    <property type="match status" value="1"/>
</dbReference>
<dbReference type="HAMAP" id="MF_02209">
    <property type="entry name" value="MurL"/>
    <property type="match status" value="1"/>
</dbReference>
<dbReference type="InterPro" id="IPR043689">
    <property type="entry name" value="MurL"/>
</dbReference>
<evidence type="ECO:0000313" key="4">
    <source>
        <dbReference type="EMBL" id="ALM13289.1"/>
    </source>
</evidence>
<evidence type="ECO:0000256" key="1">
    <source>
        <dbReference type="HAMAP-Rule" id="MF_02209"/>
    </source>
</evidence>
<evidence type="ECO:0000259" key="2">
    <source>
        <dbReference type="Pfam" id="PF26298"/>
    </source>
</evidence>